<proteinExistence type="predicted"/>
<evidence type="ECO:0000313" key="2">
    <source>
        <dbReference type="EMBL" id="PPR87948.1"/>
    </source>
</evidence>
<evidence type="ECO:0000259" key="1">
    <source>
        <dbReference type="Pfam" id="PF14111"/>
    </source>
</evidence>
<gene>
    <name evidence="2" type="ORF">GOBAR_AA32742</name>
</gene>
<dbReference type="Pfam" id="PF14111">
    <property type="entry name" value="DUF4283"/>
    <property type="match status" value="1"/>
</dbReference>
<feature type="domain" description="DUF4283" evidence="1">
    <location>
        <begin position="49"/>
        <end position="103"/>
    </location>
</feature>
<name>A0A2P5WA53_GOSBA</name>
<organism evidence="2 3">
    <name type="scientific">Gossypium barbadense</name>
    <name type="common">Sea Island cotton</name>
    <name type="synonym">Hibiscus barbadensis</name>
    <dbReference type="NCBI Taxonomy" id="3634"/>
    <lineage>
        <taxon>Eukaryota</taxon>
        <taxon>Viridiplantae</taxon>
        <taxon>Streptophyta</taxon>
        <taxon>Embryophyta</taxon>
        <taxon>Tracheophyta</taxon>
        <taxon>Spermatophyta</taxon>
        <taxon>Magnoliopsida</taxon>
        <taxon>eudicotyledons</taxon>
        <taxon>Gunneridae</taxon>
        <taxon>Pentapetalae</taxon>
        <taxon>rosids</taxon>
        <taxon>malvids</taxon>
        <taxon>Malvales</taxon>
        <taxon>Malvaceae</taxon>
        <taxon>Malvoideae</taxon>
        <taxon>Gossypium</taxon>
    </lineage>
</organism>
<evidence type="ECO:0000313" key="3">
    <source>
        <dbReference type="Proteomes" id="UP000239757"/>
    </source>
</evidence>
<dbReference type="AlphaFoldDB" id="A0A2P5WA53"/>
<dbReference type="Proteomes" id="UP000239757">
    <property type="component" value="Unassembled WGS sequence"/>
</dbReference>
<dbReference type="OrthoDB" id="1461917at2759"/>
<reference evidence="2 3" key="1">
    <citation type="submission" date="2015-01" db="EMBL/GenBank/DDBJ databases">
        <title>Genome of allotetraploid Gossypium barbadense reveals genomic plasticity and fiber elongation in cotton evolution.</title>
        <authorList>
            <person name="Chen X."/>
            <person name="Liu X."/>
            <person name="Zhao B."/>
            <person name="Zheng H."/>
            <person name="Hu Y."/>
            <person name="Lu G."/>
            <person name="Yang C."/>
            <person name="Chen J."/>
            <person name="Shan C."/>
            <person name="Zhang L."/>
            <person name="Zhou Y."/>
            <person name="Wang L."/>
            <person name="Guo W."/>
            <person name="Bai Y."/>
            <person name="Ruan J."/>
            <person name="Shangguan X."/>
            <person name="Mao Y."/>
            <person name="Jiang J."/>
            <person name="Zhu Y."/>
            <person name="Lei J."/>
            <person name="Kang H."/>
            <person name="Chen S."/>
            <person name="He X."/>
            <person name="Wang R."/>
            <person name="Wang Y."/>
            <person name="Chen J."/>
            <person name="Wang L."/>
            <person name="Yu S."/>
            <person name="Wang B."/>
            <person name="Wei J."/>
            <person name="Song S."/>
            <person name="Lu X."/>
            <person name="Gao Z."/>
            <person name="Gu W."/>
            <person name="Deng X."/>
            <person name="Ma D."/>
            <person name="Wang S."/>
            <person name="Liang W."/>
            <person name="Fang L."/>
            <person name="Cai C."/>
            <person name="Zhu X."/>
            <person name="Zhou B."/>
            <person name="Zhang Y."/>
            <person name="Chen Z."/>
            <person name="Xu S."/>
            <person name="Zhu R."/>
            <person name="Wang S."/>
            <person name="Zhang T."/>
            <person name="Zhao G."/>
        </authorList>
    </citation>
    <scope>NUCLEOTIDE SEQUENCE [LARGE SCALE GENOMIC DNA]</scope>
    <source>
        <strain evidence="3">cv. Xinhai21</strain>
        <tissue evidence="2">Leaf</tissue>
    </source>
</reference>
<dbReference type="InterPro" id="IPR025558">
    <property type="entry name" value="DUF4283"/>
</dbReference>
<accession>A0A2P5WA53</accession>
<protein>
    <recommendedName>
        <fullName evidence="1">DUF4283 domain-containing protein</fullName>
    </recommendedName>
</protein>
<dbReference type="EMBL" id="KZ668418">
    <property type="protein sequence ID" value="PPR87948.1"/>
    <property type="molecule type" value="Genomic_DNA"/>
</dbReference>
<sequence length="246" mass="28235">MASEEISLLADELIQLKVKSSLVTPRSSFSFLCSVWTSKNYSPDSFLAQVRSIWKTRRKFKIYTAGQNLFQIVFEDEDDLEAIMNGRPWLFKKQLIIFDRLVEAIERTRQGRVLRDSELQYSITLKAESNIVGRESLQLGMADQRFTRQCLYTEEDDEWIPSLASLTEGKETRVEEEMGNKLHAKLPTKKVNKVIKVTNTQKGIVEKVTEIGVSLTEPIRREETVVDGSDMNITEMGYLGNSKKSR</sequence>